<evidence type="ECO:0000256" key="1">
    <source>
        <dbReference type="SAM" id="MobiDB-lite"/>
    </source>
</evidence>
<gene>
    <name evidence="3" type="primary">Dgri\GH11806</name>
    <name evidence="3" type="ORF">Dgri_GH11806</name>
</gene>
<proteinExistence type="predicted"/>
<dbReference type="Proteomes" id="UP000001070">
    <property type="component" value="Unassembled WGS sequence"/>
</dbReference>
<feature type="compositionally biased region" description="Acidic residues" evidence="1">
    <location>
        <begin position="165"/>
        <end position="192"/>
    </location>
</feature>
<evidence type="ECO:0000313" key="3">
    <source>
        <dbReference type="EMBL" id="EDW00532.1"/>
    </source>
</evidence>
<dbReference type="AlphaFoldDB" id="B4JIT5"/>
<dbReference type="STRING" id="7222.B4JIT5"/>
<feature type="signal peptide" evidence="2">
    <location>
        <begin position="1"/>
        <end position="28"/>
    </location>
</feature>
<keyword evidence="4" id="KW-1185">Reference proteome</keyword>
<name>B4JIT5_DROGR</name>
<dbReference type="KEGG" id="dgr:6564562"/>
<feature type="chain" id="PRO_5002809282" evidence="2">
    <location>
        <begin position="29"/>
        <end position="214"/>
    </location>
</feature>
<evidence type="ECO:0000256" key="2">
    <source>
        <dbReference type="SAM" id="SignalP"/>
    </source>
</evidence>
<dbReference type="InParanoid" id="B4JIT5"/>
<sequence length="214" mass="23795">MQTKLGNTFGLSLVTLLLLCCCSELIQAAPYPSDAPENVINYKRFARRRPVKGRPELEEYEVRHVYIVRRTTPQPKVVKRLTDFEMDQRIQCDFEPTLPNCARFATKPSVNWASSTSTSRTTTTTLATTSTSTSTEVPLLPELPEQFDQKTSRPAEADYEAGLNDNEELDEDDEEDSGDDADADADADDDKDQDASDYLNFNLGGSIGGNDPTK</sequence>
<keyword evidence="2" id="KW-0732">Signal</keyword>
<dbReference type="OrthoDB" id="7743965at2759"/>
<evidence type="ECO:0000313" key="4">
    <source>
        <dbReference type="Proteomes" id="UP000001070"/>
    </source>
</evidence>
<dbReference type="OMA" id="MDRRIRC"/>
<feature type="compositionally biased region" description="Low complexity" evidence="1">
    <location>
        <begin position="114"/>
        <end position="135"/>
    </location>
</feature>
<dbReference type="EMBL" id="CH916370">
    <property type="protein sequence ID" value="EDW00532.1"/>
    <property type="molecule type" value="Genomic_DNA"/>
</dbReference>
<dbReference type="HOGENOM" id="CLU_1306042_0_0_1"/>
<reference evidence="3 4" key="1">
    <citation type="journal article" date="2007" name="Nature">
        <title>Evolution of genes and genomes on the Drosophila phylogeny.</title>
        <authorList>
            <consortium name="Drosophila 12 Genomes Consortium"/>
            <person name="Clark A.G."/>
            <person name="Eisen M.B."/>
            <person name="Smith D.R."/>
            <person name="Bergman C.M."/>
            <person name="Oliver B."/>
            <person name="Markow T.A."/>
            <person name="Kaufman T.C."/>
            <person name="Kellis M."/>
            <person name="Gelbart W."/>
            <person name="Iyer V.N."/>
            <person name="Pollard D.A."/>
            <person name="Sackton T.B."/>
            <person name="Larracuente A.M."/>
            <person name="Singh N.D."/>
            <person name="Abad J.P."/>
            <person name="Abt D.N."/>
            <person name="Adryan B."/>
            <person name="Aguade M."/>
            <person name="Akashi H."/>
            <person name="Anderson W.W."/>
            <person name="Aquadro C.F."/>
            <person name="Ardell D.H."/>
            <person name="Arguello R."/>
            <person name="Artieri C.G."/>
            <person name="Barbash D.A."/>
            <person name="Barker D."/>
            <person name="Barsanti P."/>
            <person name="Batterham P."/>
            <person name="Batzoglou S."/>
            <person name="Begun D."/>
            <person name="Bhutkar A."/>
            <person name="Blanco E."/>
            <person name="Bosak S.A."/>
            <person name="Bradley R.K."/>
            <person name="Brand A.D."/>
            <person name="Brent M.R."/>
            <person name="Brooks A.N."/>
            <person name="Brown R.H."/>
            <person name="Butlin R.K."/>
            <person name="Caggese C."/>
            <person name="Calvi B.R."/>
            <person name="Bernardo de Carvalho A."/>
            <person name="Caspi A."/>
            <person name="Castrezana S."/>
            <person name="Celniker S.E."/>
            <person name="Chang J.L."/>
            <person name="Chapple C."/>
            <person name="Chatterji S."/>
            <person name="Chinwalla A."/>
            <person name="Civetta A."/>
            <person name="Clifton S.W."/>
            <person name="Comeron J.M."/>
            <person name="Costello J.C."/>
            <person name="Coyne J.A."/>
            <person name="Daub J."/>
            <person name="David R.G."/>
            <person name="Delcher A.L."/>
            <person name="Delehaunty K."/>
            <person name="Do C.B."/>
            <person name="Ebling H."/>
            <person name="Edwards K."/>
            <person name="Eickbush T."/>
            <person name="Evans J.D."/>
            <person name="Filipski A."/>
            <person name="Findeiss S."/>
            <person name="Freyhult E."/>
            <person name="Fulton L."/>
            <person name="Fulton R."/>
            <person name="Garcia A.C."/>
            <person name="Gardiner A."/>
            <person name="Garfield D.A."/>
            <person name="Garvin B.E."/>
            <person name="Gibson G."/>
            <person name="Gilbert D."/>
            <person name="Gnerre S."/>
            <person name="Godfrey J."/>
            <person name="Good R."/>
            <person name="Gotea V."/>
            <person name="Gravely B."/>
            <person name="Greenberg A.J."/>
            <person name="Griffiths-Jones S."/>
            <person name="Gross S."/>
            <person name="Guigo R."/>
            <person name="Gustafson E.A."/>
            <person name="Haerty W."/>
            <person name="Hahn M.W."/>
            <person name="Halligan D.L."/>
            <person name="Halpern A.L."/>
            <person name="Halter G.M."/>
            <person name="Han M.V."/>
            <person name="Heger A."/>
            <person name="Hillier L."/>
            <person name="Hinrichs A.S."/>
            <person name="Holmes I."/>
            <person name="Hoskins R.A."/>
            <person name="Hubisz M.J."/>
            <person name="Hultmark D."/>
            <person name="Huntley M.A."/>
            <person name="Jaffe D.B."/>
            <person name="Jagadeeshan S."/>
            <person name="Jeck W.R."/>
            <person name="Johnson J."/>
            <person name="Jones C.D."/>
            <person name="Jordan W.C."/>
            <person name="Karpen G.H."/>
            <person name="Kataoka E."/>
            <person name="Keightley P.D."/>
            <person name="Kheradpour P."/>
            <person name="Kirkness E.F."/>
            <person name="Koerich L.B."/>
            <person name="Kristiansen K."/>
            <person name="Kudrna D."/>
            <person name="Kulathinal R.J."/>
            <person name="Kumar S."/>
            <person name="Kwok R."/>
            <person name="Lander E."/>
            <person name="Langley C.H."/>
            <person name="Lapoint R."/>
            <person name="Lazzaro B.P."/>
            <person name="Lee S.J."/>
            <person name="Levesque L."/>
            <person name="Li R."/>
            <person name="Lin C.F."/>
            <person name="Lin M.F."/>
            <person name="Lindblad-Toh K."/>
            <person name="Llopart A."/>
            <person name="Long M."/>
            <person name="Low L."/>
            <person name="Lozovsky E."/>
            <person name="Lu J."/>
            <person name="Luo M."/>
            <person name="Machado C.A."/>
            <person name="Makalowski W."/>
            <person name="Marzo M."/>
            <person name="Matsuda M."/>
            <person name="Matzkin L."/>
            <person name="McAllister B."/>
            <person name="McBride C.S."/>
            <person name="McKernan B."/>
            <person name="McKernan K."/>
            <person name="Mendez-Lago M."/>
            <person name="Minx P."/>
            <person name="Mollenhauer M.U."/>
            <person name="Montooth K."/>
            <person name="Mount S.M."/>
            <person name="Mu X."/>
            <person name="Myers E."/>
            <person name="Negre B."/>
            <person name="Newfeld S."/>
            <person name="Nielsen R."/>
            <person name="Noor M.A."/>
            <person name="O'Grady P."/>
            <person name="Pachter L."/>
            <person name="Papaceit M."/>
            <person name="Parisi M.J."/>
            <person name="Parisi M."/>
            <person name="Parts L."/>
            <person name="Pedersen J.S."/>
            <person name="Pesole G."/>
            <person name="Phillippy A.M."/>
            <person name="Ponting C.P."/>
            <person name="Pop M."/>
            <person name="Porcelli D."/>
            <person name="Powell J.R."/>
            <person name="Prohaska S."/>
            <person name="Pruitt K."/>
            <person name="Puig M."/>
            <person name="Quesneville H."/>
            <person name="Ram K.R."/>
            <person name="Rand D."/>
            <person name="Rasmussen M.D."/>
            <person name="Reed L.K."/>
            <person name="Reenan R."/>
            <person name="Reily A."/>
            <person name="Remington K.A."/>
            <person name="Rieger T.T."/>
            <person name="Ritchie M.G."/>
            <person name="Robin C."/>
            <person name="Rogers Y.H."/>
            <person name="Rohde C."/>
            <person name="Rozas J."/>
            <person name="Rubenfield M.J."/>
            <person name="Ruiz A."/>
            <person name="Russo S."/>
            <person name="Salzberg S.L."/>
            <person name="Sanchez-Gracia A."/>
            <person name="Saranga D.J."/>
            <person name="Sato H."/>
            <person name="Schaeffer S.W."/>
            <person name="Schatz M.C."/>
            <person name="Schlenke T."/>
            <person name="Schwartz R."/>
            <person name="Segarra C."/>
            <person name="Singh R.S."/>
            <person name="Sirot L."/>
            <person name="Sirota M."/>
            <person name="Sisneros N.B."/>
            <person name="Smith C.D."/>
            <person name="Smith T.F."/>
            <person name="Spieth J."/>
            <person name="Stage D.E."/>
            <person name="Stark A."/>
            <person name="Stephan W."/>
            <person name="Strausberg R.L."/>
            <person name="Strempel S."/>
            <person name="Sturgill D."/>
            <person name="Sutton G."/>
            <person name="Sutton G.G."/>
            <person name="Tao W."/>
            <person name="Teichmann S."/>
            <person name="Tobari Y.N."/>
            <person name="Tomimura Y."/>
            <person name="Tsolas J.M."/>
            <person name="Valente V.L."/>
            <person name="Venter E."/>
            <person name="Venter J.C."/>
            <person name="Vicario S."/>
            <person name="Vieira F.G."/>
            <person name="Vilella A.J."/>
            <person name="Villasante A."/>
            <person name="Walenz B."/>
            <person name="Wang J."/>
            <person name="Wasserman M."/>
            <person name="Watts T."/>
            <person name="Wilson D."/>
            <person name="Wilson R.K."/>
            <person name="Wing R.A."/>
            <person name="Wolfner M.F."/>
            <person name="Wong A."/>
            <person name="Wong G.K."/>
            <person name="Wu C.I."/>
            <person name="Wu G."/>
            <person name="Yamamoto D."/>
            <person name="Yang H.P."/>
            <person name="Yang S.P."/>
            <person name="Yorke J.A."/>
            <person name="Yoshida K."/>
            <person name="Zdobnov E."/>
            <person name="Zhang P."/>
            <person name="Zhang Y."/>
            <person name="Zimin A.V."/>
            <person name="Baldwin J."/>
            <person name="Abdouelleil A."/>
            <person name="Abdulkadir J."/>
            <person name="Abebe A."/>
            <person name="Abera B."/>
            <person name="Abreu J."/>
            <person name="Acer S.C."/>
            <person name="Aftuck L."/>
            <person name="Alexander A."/>
            <person name="An P."/>
            <person name="Anderson E."/>
            <person name="Anderson S."/>
            <person name="Arachi H."/>
            <person name="Azer M."/>
            <person name="Bachantsang P."/>
            <person name="Barry A."/>
            <person name="Bayul T."/>
            <person name="Berlin A."/>
            <person name="Bessette D."/>
            <person name="Bloom T."/>
            <person name="Blye J."/>
            <person name="Boguslavskiy L."/>
            <person name="Bonnet C."/>
            <person name="Boukhgalter B."/>
            <person name="Bourzgui I."/>
            <person name="Brown A."/>
            <person name="Cahill P."/>
            <person name="Channer S."/>
            <person name="Cheshatsang Y."/>
            <person name="Chuda L."/>
            <person name="Citroen M."/>
            <person name="Collymore A."/>
            <person name="Cooke P."/>
            <person name="Costello M."/>
            <person name="D'Aco K."/>
            <person name="Daza R."/>
            <person name="De Haan G."/>
            <person name="DeGray S."/>
            <person name="DeMaso C."/>
            <person name="Dhargay N."/>
            <person name="Dooley K."/>
            <person name="Dooley E."/>
            <person name="Doricent M."/>
            <person name="Dorje P."/>
            <person name="Dorjee K."/>
            <person name="Dupes A."/>
            <person name="Elong R."/>
            <person name="Falk J."/>
            <person name="Farina A."/>
            <person name="Faro S."/>
            <person name="Ferguson D."/>
            <person name="Fisher S."/>
            <person name="Foley C.D."/>
            <person name="Franke A."/>
            <person name="Friedrich D."/>
            <person name="Gadbois L."/>
            <person name="Gearin G."/>
            <person name="Gearin C.R."/>
            <person name="Giannoukos G."/>
            <person name="Goode T."/>
            <person name="Graham J."/>
            <person name="Grandbois E."/>
            <person name="Grewal S."/>
            <person name="Gyaltsen K."/>
            <person name="Hafez N."/>
            <person name="Hagos B."/>
            <person name="Hall J."/>
            <person name="Henson C."/>
            <person name="Hollinger A."/>
            <person name="Honan T."/>
            <person name="Huard M.D."/>
            <person name="Hughes L."/>
            <person name="Hurhula B."/>
            <person name="Husby M.E."/>
            <person name="Kamat A."/>
            <person name="Kanga B."/>
            <person name="Kashin S."/>
            <person name="Khazanovich D."/>
            <person name="Kisner P."/>
            <person name="Lance K."/>
            <person name="Lara M."/>
            <person name="Lee W."/>
            <person name="Lennon N."/>
            <person name="Letendre F."/>
            <person name="LeVine R."/>
            <person name="Lipovsky A."/>
            <person name="Liu X."/>
            <person name="Liu J."/>
            <person name="Liu S."/>
            <person name="Lokyitsang T."/>
            <person name="Lokyitsang Y."/>
            <person name="Lubonja R."/>
            <person name="Lui A."/>
            <person name="MacDonald P."/>
            <person name="Magnisalis V."/>
            <person name="Maru K."/>
            <person name="Matthews C."/>
            <person name="McCusker W."/>
            <person name="McDonough S."/>
            <person name="Mehta T."/>
            <person name="Meldrim J."/>
            <person name="Meneus L."/>
            <person name="Mihai O."/>
            <person name="Mihalev A."/>
            <person name="Mihova T."/>
            <person name="Mittelman R."/>
            <person name="Mlenga V."/>
            <person name="Montmayeur A."/>
            <person name="Mulrain L."/>
            <person name="Navidi A."/>
            <person name="Naylor J."/>
            <person name="Negash T."/>
            <person name="Nguyen T."/>
            <person name="Nguyen N."/>
            <person name="Nicol R."/>
            <person name="Norbu C."/>
            <person name="Norbu N."/>
            <person name="Novod N."/>
            <person name="O'Neill B."/>
            <person name="Osman S."/>
            <person name="Markiewicz E."/>
            <person name="Oyono O.L."/>
            <person name="Patti C."/>
            <person name="Phunkhang P."/>
            <person name="Pierre F."/>
            <person name="Priest M."/>
            <person name="Raghuraman S."/>
            <person name="Rege F."/>
            <person name="Reyes R."/>
            <person name="Rise C."/>
            <person name="Rogov P."/>
            <person name="Ross K."/>
            <person name="Ryan E."/>
            <person name="Settipalli S."/>
            <person name="Shea T."/>
            <person name="Sherpa N."/>
            <person name="Shi L."/>
            <person name="Shih D."/>
            <person name="Sparrow T."/>
            <person name="Spaulding J."/>
            <person name="Stalker J."/>
            <person name="Stange-Thomann N."/>
            <person name="Stavropoulos S."/>
            <person name="Stone C."/>
            <person name="Strader C."/>
            <person name="Tesfaye S."/>
            <person name="Thomson T."/>
            <person name="Thoulutsang Y."/>
            <person name="Thoulutsang D."/>
            <person name="Topham K."/>
            <person name="Topping I."/>
            <person name="Tsamla T."/>
            <person name="Vassiliev H."/>
            <person name="Vo A."/>
            <person name="Wangchuk T."/>
            <person name="Wangdi T."/>
            <person name="Weiand M."/>
            <person name="Wilkinson J."/>
            <person name="Wilson A."/>
            <person name="Yadav S."/>
            <person name="Young G."/>
            <person name="Yu Q."/>
            <person name="Zembek L."/>
            <person name="Zhong D."/>
            <person name="Zimmer A."/>
            <person name="Zwirko Z."/>
            <person name="Jaffe D.B."/>
            <person name="Alvarez P."/>
            <person name="Brockman W."/>
            <person name="Butler J."/>
            <person name="Chin C."/>
            <person name="Gnerre S."/>
            <person name="Grabherr M."/>
            <person name="Kleber M."/>
            <person name="Mauceli E."/>
            <person name="MacCallum I."/>
        </authorList>
    </citation>
    <scope>NUCLEOTIDE SEQUENCE [LARGE SCALE GENOMIC DNA]</scope>
    <source>
        <strain evidence="4">Tucson 15287-2541.00</strain>
    </source>
</reference>
<organism evidence="4">
    <name type="scientific">Drosophila grimshawi</name>
    <name type="common">Hawaiian fruit fly</name>
    <name type="synonym">Idiomyia grimshawi</name>
    <dbReference type="NCBI Taxonomy" id="7222"/>
    <lineage>
        <taxon>Eukaryota</taxon>
        <taxon>Metazoa</taxon>
        <taxon>Ecdysozoa</taxon>
        <taxon>Arthropoda</taxon>
        <taxon>Hexapoda</taxon>
        <taxon>Insecta</taxon>
        <taxon>Pterygota</taxon>
        <taxon>Neoptera</taxon>
        <taxon>Endopterygota</taxon>
        <taxon>Diptera</taxon>
        <taxon>Brachycera</taxon>
        <taxon>Muscomorpha</taxon>
        <taxon>Ephydroidea</taxon>
        <taxon>Drosophilidae</taxon>
        <taxon>Drosophila</taxon>
        <taxon>Hawaiian Drosophila</taxon>
    </lineage>
</organism>
<dbReference type="eggNOG" id="ENOG502TCI4">
    <property type="taxonomic scope" value="Eukaryota"/>
</dbReference>
<protein>
    <submittedName>
        <fullName evidence="3">GH11806</fullName>
    </submittedName>
</protein>
<accession>B4JIT5</accession>
<feature type="compositionally biased region" description="Basic and acidic residues" evidence="1">
    <location>
        <begin position="147"/>
        <end position="156"/>
    </location>
</feature>
<feature type="region of interest" description="Disordered" evidence="1">
    <location>
        <begin position="112"/>
        <end position="214"/>
    </location>
</feature>